<keyword evidence="3" id="KW-0645">Protease</keyword>
<proteinExistence type="predicted"/>
<keyword evidence="1" id="KW-0472">Membrane</keyword>
<evidence type="ECO:0000313" key="4">
    <source>
        <dbReference type="Proteomes" id="UP000732105"/>
    </source>
</evidence>
<dbReference type="Pfam" id="PF02517">
    <property type="entry name" value="Rce1-like"/>
    <property type="match status" value="1"/>
</dbReference>
<keyword evidence="1" id="KW-0812">Transmembrane</keyword>
<feature type="transmembrane region" description="Helical" evidence="1">
    <location>
        <begin position="114"/>
        <end position="131"/>
    </location>
</feature>
<gene>
    <name evidence="3" type="ORF">ELS83_21490</name>
</gene>
<reference evidence="3 4" key="1">
    <citation type="submission" date="2018-12" db="EMBL/GenBank/DDBJ databases">
        <title>Marinifilum JC070 sp. nov., a marine bacterium isolated from Yongle Blue Hole in the South China Sea.</title>
        <authorList>
            <person name="Fu T."/>
        </authorList>
    </citation>
    <scope>NUCLEOTIDE SEQUENCE [LARGE SCALE GENOMIC DNA]</scope>
    <source>
        <strain evidence="3 4">JC070</strain>
    </source>
</reference>
<protein>
    <submittedName>
        <fullName evidence="3">CPBP family intramembrane metalloprotease</fullName>
    </submittedName>
</protein>
<keyword evidence="1" id="KW-1133">Transmembrane helix</keyword>
<evidence type="ECO:0000259" key="2">
    <source>
        <dbReference type="Pfam" id="PF02517"/>
    </source>
</evidence>
<feature type="transmembrane region" description="Helical" evidence="1">
    <location>
        <begin position="12"/>
        <end position="34"/>
    </location>
</feature>
<keyword evidence="3" id="KW-0482">Metalloprotease</keyword>
<evidence type="ECO:0000256" key="1">
    <source>
        <dbReference type="SAM" id="Phobius"/>
    </source>
</evidence>
<feature type="transmembrane region" description="Helical" evidence="1">
    <location>
        <begin position="90"/>
        <end position="108"/>
    </location>
</feature>
<accession>A0ABX1X1U8</accession>
<dbReference type="GO" id="GO:0008237">
    <property type="term" value="F:metallopeptidase activity"/>
    <property type="evidence" value="ECO:0007669"/>
    <property type="project" value="UniProtKB-KW"/>
</dbReference>
<dbReference type="InterPro" id="IPR003675">
    <property type="entry name" value="Rce1/LyrA-like_dom"/>
</dbReference>
<keyword evidence="4" id="KW-1185">Reference proteome</keyword>
<evidence type="ECO:0000313" key="3">
    <source>
        <dbReference type="EMBL" id="NOU62366.1"/>
    </source>
</evidence>
<organism evidence="3 4">
    <name type="scientific">Marinifilum caeruleilacunae</name>
    <dbReference type="NCBI Taxonomy" id="2499076"/>
    <lineage>
        <taxon>Bacteria</taxon>
        <taxon>Pseudomonadati</taxon>
        <taxon>Bacteroidota</taxon>
        <taxon>Bacteroidia</taxon>
        <taxon>Marinilabiliales</taxon>
        <taxon>Marinifilaceae</taxon>
    </lineage>
</organism>
<keyword evidence="3" id="KW-0378">Hydrolase</keyword>
<feature type="domain" description="CAAX prenyl protease 2/Lysostaphin resistance protein A-like" evidence="2">
    <location>
        <begin position="58"/>
        <end position="152"/>
    </location>
</feature>
<sequence>MINIKKFLMSINKWIIVTLGFLVMLLLLVITTLFTSNGNALNNPNVSYLDNLSILETFIESVIAAPVLETLIFQMFIYWSISKLISSKKFFLVIYLISSSLLFAISHYYSISYVFYAICCGLVLSYSYFIFKEREENAFVFTVLIHSIFNFILFVIGVFINN</sequence>
<comment type="caution">
    <text evidence="3">The sequence shown here is derived from an EMBL/GenBank/DDBJ whole genome shotgun (WGS) entry which is preliminary data.</text>
</comment>
<dbReference type="Proteomes" id="UP000732105">
    <property type="component" value="Unassembled WGS sequence"/>
</dbReference>
<feature type="transmembrane region" description="Helical" evidence="1">
    <location>
        <begin position="138"/>
        <end position="160"/>
    </location>
</feature>
<feature type="transmembrane region" description="Helical" evidence="1">
    <location>
        <begin position="54"/>
        <end position="78"/>
    </location>
</feature>
<name>A0ABX1X1U8_9BACT</name>
<dbReference type="EMBL" id="RZNH01000088">
    <property type="protein sequence ID" value="NOU62366.1"/>
    <property type="molecule type" value="Genomic_DNA"/>
</dbReference>